<feature type="domain" description="DUF8206" evidence="3">
    <location>
        <begin position="1058"/>
        <end position="1137"/>
    </location>
</feature>
<dbReference type="CDD" id="cd00882">
    <property type="entry name" value="Ras_like_GTPase"/>
    <property type="match status" value="1"/>
</dbReference>
<dbReference type="PROSITE" id="PS00675">
    <property type="entry name" value="SIGMA54_INTERACT_1"/>
    <property type="match status" value="1"/>
</dbReference>
<evidence type="ECO:0000259" key="1">
    <source>
        <dbReference type="Pfam" id="PF01926"/>
    </source>
</evidence>
<evidence type="ECO:0000313" key="4">
    <source>
        <dbReference type="EMBL" id="EXX74362.1"/>
    </source>
</evidence>
<dbReference type="InterPro" id="IPR006073">
    <property type="entry name" value="GTP-bd"/>
</dbReference>
<dbReference type="Pfam" id="PF24674">
    <property type="entry name" value="MACPF_SNTX"/>
    <property type="match status" value="1"/>
</dbReference>
<dbReference type="OrthoDB" id="8954335at2759"/>
<evidence type="ECO:0000259" key="2">
    <source>
        <dbReference type="Pfam" id="PF24674"/>
    </source>
</evidence>
<proteinExistence type="predicted"/>
<dbReference type="Gene3D" id="3.40.50.300">
    <property type="entry name" value="P-loop containing nucleotide triphosphate hydrolases"/>
    <property type="match status" value="1"/>
</dbReference>
<accession>A0A015JXU6</accession>
<dbReference type="PANTHER" id="PTHR32046">
    <property type="entry name" value="G DOMAIN-CONTAINING PROTEIN"/>
    <property type="match status" value="1"/>
</dbReference>
<dbReference type="STRING" id="1432141.A0A015JXU6"/>
<evidence type="ECO:0000313" key="5">
    <source>
        <dbReference type="Proteomes" id="UP000022910"/>
    </source>
</evidence>
<evidence type="ECO:0000259" key="3">
    <source>
        <dbReference type="Pfam" id="PF26633"/>
    </source>
</evidence>
<reference evidence="4 5" key="1">
    <citation type="submission" date="2014-02" db="EMBL/GenBank/DDBJ databases">
        <title>Single nucleus genome sequencing reveals high similarity among nuclei of an endomycorrhizal fungus.</title>
        <authorList>
            <person name="Lin K."/>
            <person name="Geurts R."/>
            <person name="Zhang Z."/>
            <person name="Limpens E."/>
            <person name="Saunders D.G."/>
            <person name="Mu D."/>
            <person name="Pang E."/>
            <person name="Cao H."/>
            <person name="Cha H."/>
            <person name="Lin T."/>
            <person name="Zhou Q."/>
            <person name="Shang Y."/>
            <person name="Li Y."/>
            <person name="Ivanov S."/>
            <person name="Sharma T."/>
            <person name="Velzen R.V."/>
            <person name="Ruijter N.D."/>
            <person name="Aanen D.K."/>
            <person name="Win J."/>
            <person name="Kamoun S."/>
            <person name="Bisseling T."/>
            <person name="Huang S."/>
        </authorList>
    </citation>
    <scope>NUCLEOTIDE SEQUENCE [LARGE SCALE GENOMIC DNA]</scope>
    <source>
        <strain evidence="5">DAOM197198w</strain>
    </source>
</reference>
<dbReference type="EMBL" id="JEMT01012950">
    <property type="protein sequence ID" value="EXX74362.1"/>
    <property type="molecule type" value="Genomic_DNA"/>
</dbReference>
<feature type="domain" description="SNTX MACPF/CDC-like" evidence="2">
    <location>
        <begin position="10"/>
        <end position="159"/>
    </location>
</feature>
<dbReference type="HOGENOM" id="CLU_008351_0_0_1"/>
<name>A0A015JXU6_RHIIW</name>
<dbReference type="Pfam" id="PF26633">
    <property type="entry name" value="DUF8206"/>
    <property type="match status" value="1"/>
</dbReference>
<dbReference type="InterPro" id="IPR027417">
    <property type="entry name" value="P-loop_NTPase"/>
</dbReference>
<dbReference type="SUPFAM" id="SSF52540">
    <property type="entry name" value="P-loop containing nucleoside triphosphate hydrolases"/>
    <property type="match status" value="1"/>
</dbReference>
<dbReference type="Proteomes" id="UP000022910">
    <property type="component" value="Unassembled WGS sequence"/>
</dbReference>
<feature type="domain" description="G" evidence="1">
    <location>
        <begin position="734"/>
        <end position="866"/>
    </location>
</feature>
<organism evidence="4 5">
    <name type="scientific">Rhizophagus irregularis (strain DAOM 197198w)</name>
    <name type="common">Glomus intraradices</name>
    <dbReference type="NCBI Taxonomy" id="1432141"/>
    <lineage>
        <taxon>Eukaryota</taxon>
        <taxon>Fungi</taxon>
        <taxon>Fungi incertae sedis</taxon>
        <taxon>Mucoromycota</taxon>
        <taxon>Glomeromycotina</taxon>
        <taxon>Glomeromycetes</taxon>
        <taxon>Glomerales</taxon>
        <taxon>Glomeraceae</taxon>
        <taxon>Rhizophagus</taxon>
    </lineage>
</organism>
<dbReference type="InterPro" id="IPR058519">
    <property type="entry name" value="DUF8206"/>
</dbReference>
<dbReference type="Pfam" id="PF01926">
    <property type="entry name" value="MMR_HSR1"/>
    <property type="match status" value="1"/>
</dbReference>
<sequence length="1339" mass="153387">MTDTTNKIIRRKSLGRAAFIGSLYNATRDTFCGTTIMKTEFPNDSINRADILNKELSYEYEDSYVEKFNKLDVEAELKLSALAGLVTLEGSGKYLSDVKDSSKTVKGNLIYRMTSFEENLNIFRDDVKACISTDGFNNTDATHVVVGIKWGATIIASYECKNIKEEDKHQLEAELKSYFEKLSLSISENDNVDAEKDQPNFMKRFSIKLFGDAVPHNKKSFVEARKITTELPSYAKQSNDGKGSSIKSYFENLSFSVFGNGNVDVEKGQPNFMKRSYRNLFGDAAPHNKKSFDETRKIMTELPSYGNQSNDGKGFSIKPYFENLSFSISRNVNVDVEKDQPNLIKRFSIKLFGDAVPHNKKSFDEARKFMTELPSYAKQFNDGKGFPIEYTLYPLSELAKKITQNITVDNMMMASSEEIVPKIEQFIDDLFNAKQRLNDLFNDANFISSFISDKIFDEINDHVRNVKLEEEKFRKEFAERLINIRSGKSNTDELENLIKIIQKSALSKSSIMTFIDQYQSVSRRADLVFTLKEKNVEYLDKDSTIDYILRMNSKGHVYILIDENIINNNSSPVHNVFQDLYNSNEKSSKFFVADPKICSNIKGPGYPVIHHYVNGRLENNDYYNANKLLFTSNLIKFDPQPLLKPKNNPIEKARLLVPCPQANCSTFCNWRCFKCHHDVEYGYNWHLYCGCGESIIGNCKFKCNGPDHNEGFLSFEFNTLTTLLPPAPPEEINILLLGETGVGKSTFINAFVNYLRFDTLNEAKSGNMEVLISSKFTLTDENYDTQTIKIGKDDPNEQSENVGMSSTQGCNSYVFYAAENKRIRLIDTPGIGDTRGLDQDKKNFENILKYISYYRHINGICILLKPNNARLTVIFRFCIQELLSHLHRNAKDNIVFCFTNARGTFYRPGDTLPSLKKQLGDLKERSSVEIKANHDTLYCFDNESFRFLAAIKKGISFTDADEQNFAESWKKSVKESLRLMQYLLTRPPHAVKDTLSLNNSRNIVVLLSKPLAEIGQLIQANIKLIKEKQNEIKNSDKTIEELKENLYIRQIDLQPKKLGFPRTVCTSISCVVSLQIGQTNISKINYVTHCHDQCYLNNVARNVINNPALRRCAAMNSDGNCEECKCKWDKHMHIDYENEIIDKDIVDENVVLQISKKRSDQETKRAIVEEYQARVNQLRIEQHTINEISLKFAQFLRQNAIAAFNDAYADYLDHFIKEEKIKKSADPNRYDEEILNGLEATKRNYLEQIEVIKEAIKNNNPSMPTISPNDIAELEQQLYELPINGHTLKKIKDEAERSQTSVFNYKESHYLGPTKLISSTFAKIFYGKLSYDLSKSNFF</sequence>
<protein>
    <submittedName>
        <fullName evidence="4">Uncharacterized protein</fullName>
    </submittedName>
</protein>
<gene>
    <name evidence="4" type="ORF">RirG_051800</name>
</gene>
<keyword evidence="5" id="KW-1185">Reference proteome</keyword>
<dbReference type="GO" id="GO:0005525">
    <property type="term" value="F:GTP binding"/>
    <property type="evidence" value="ECO:0007669"/>
    <property type="project" value="InterPro"/>
</dbReference>
<dbReference type="PANTHER" id="PTHR32046:SF11">
    <property type="entry name" value="IMMUNE-ASSOCIATED NUCLEOTIDE-BINDING PROTEIN 10-LIKE"/>
    <property type="match status" value="1"/>
</dbReference>
<dbReference type="InterPro" id="IPR056072">
    <property type="entry name" value="SNTX_MACPF/CDC-like_dom"/>
</dbReference>
<dbReference type="InterPro" id="IPR025662">
    <property type="entry name" value="Sigma_54_int_dom_ATP-bd_1"/>
</dbReference>
<comment type="caution">
    <text evidence="4">The sequence shown here is derived from an EMBL/GenBank/DDBJ whole genome shotgun (WGS) entry which is preliminary data.</text>
</comment>